<gene>
    <name evidence="8" type="primary">recR</name>
    <name evidence="8" type="ORF">ENL21_04780</name>
</gene>
<evidence type="ECO:0000256" key="4">
    <source>
        <dbReference type="ARBA" id="ARBA00022833"/>
    </source>
</evidence>
<evidence type="ECO:0000256" key="1">
    <source>
        <dbReference type="ARBA" id="ARBA00022723"/>
    </source>
</evidence>
<dbReference type="PANTHER" id="PTHR30446:SF0">
    <property type="entry name" value="RECOMBINATION PROTEIN RECR"/>
    <property type="match status" value="1"/>
</dbReference>
<dbReference type="InterPro" id="IPR000093">
    <property type="entry name" value="DNA_Rcmb_RecR"/>
</dbReference>
<dbReference type="GO" id="GO:0006281">
    <property type="term" value="P:DNA repair"/>
    <property type="evidence" value="ECO:0007669"/>
    <property type="project" value="UniProtKB-KW"/>
</dbReference>
<dbReference type="CDD" id="cd01025">
    <property type="entry name" value="TOPRIM_recR"/>
    <property type="match status" value="1"/>
</dbReference>
<evidence type="ECO:0000259" key="7">
    <source>
        <dbReference type="PROSITE" id="PS50880"/>
    </source>
</evidence>
<keyword evidence="4" id="KW-0862">Zinc</keyword>
<name>A0A7V5H3A2_CALAY</name>
<evidence type="ECO:0000256" key="6">
    <source>
        <dbReference type="ARBA" id="ARBA00023204"/>
    </source>
</evidence>
<protein>
    <submittedName>
        <fullName evidence="8">Recombination protein RecR</fullName>
    </submittedName>
</protein>
<proteinExistence type="inferred from homology"/>
<dbReference type="GO" id="GO:0006310">
    <property type="term" value="P:DNA recombination"/>
    <property type="evidence" value="ECO:0007669"/>
    <property type="project" value="UniProtKB-KW"/>
</dbReference>
<dbReference type="GO" id="GO:0008270">
    <property type="term" value="F:zinc ion binding"/>
    <property type="evidence" value="ECO:0007669"/>
    <property type="project" value="UniProtKB-KW"/>
</dbReference>
<keyword evidence="1" id="KW-0479">Metal-binding</keyword>
<evidence type="ECO:0000313" key="8">
    <source>
        <dbReference type="EMBL" id="HHE55074.1"/>
    </source>
</evidence>
<evidence type="ECO:0000256" key="3">
    <source>
        <dbReference type="ARBA" id="ARBA00022771"/>
    </source>
</evidence>
<dbReference type="HAMAP" id="MF_00017">
    <property type="entry name" value="RecR"/>
    <property type="match status" value="1"/>
</dbReference>
<feature type="domain" description="Toprim" evidence="7">
    <location>
        <begin position="10"/>
        <end position="105"/>
    </location>
</feature>
<dbReference type="Pfam" id="PF13662">
    <property type="entry name" value="Toprim_4"/>
    <property type="match status" value="1"/>
</dbReference>
<dbReference type="AlphaFoldDB" id="A0A7V5H3A2"/>
<keyword evidence="5" id="KW-0233">DNA recombination</keyword>
<feature type="non-terminal residue" evidence="8">
    <location>
        <position position="1"/>
    </location>
</feature>
<dbReference type="Gene3D" id="6.10.250.240">
    <property type="match status" value="1"/>
</dbReference>
<dbReference type="InterPro" id="IPR034137">
    <property type="entry name" value="TOPRIM_RecR"/>
</dbReference>
<keyword evidence="3" id="KW-0863">Zinc-finger</keyword>
<dbReference type="SUPFAM" id="SSF111304">
    <property type="entry name" value="Recombination protein RecR"/>
    <property type="match status" value="1"/>
</dbReference>
<dbReference type="InterPro" id="IPR023627">
    <property type="entry name" value="Rcmb_RecR"/>
</dbReference>
<dbReference type="Proteomes" id="UP000886111">
    <property type="component" value="Unassembled WGS sequence"/>
</dbReference>
<keyword evidence="6" id="KW-0234">DNA repair</keyword>
<reference evidence="8" key="1">
    <citation type="journal article" date="2020" name="mSystems">
        <title>Genome- and Community-Level Interaction Insights into Carbon Utilization and Element Cycling Functions of Hydrothermarchaeota in Hydrothermal Sediment.</title>
        <authorList>
            <person name="Zhou Z."/>
            <person name="Liu Y."/>
            <person name="Xu W."/>
            <person name="Pan J."/>
            <person name="Luo Z.H."/>
            <person name="Li M."/>
        </authorList>
    </citation>
    <scope>NUCLEOTIDE SEQUENCE [LARGE SCALE GENOMIC DNA]</scope>
    <source>
        <strain evidence="8">HyVt-76</strain>
    </source>
</reference>
<evidence type="ECO:0000256" key="5">
    <source>
        <dbReference type="ARBA" id="ARBA00023172"/>
    </source>
</evidence>
<dbReference type="GO" id="GO:0003677">
    <property type="term" value="F:DNA binding"/>
    <property type="evidence" value="ECO:0007669"/>
    <property type="project" value="InterPro"/>
</dbReference>
<organism evidence="8">
    <name type="scientific">Caldithrix abyssi</name>
    <dbReference type="NCBI Taxonomy" id="187145"/>
    <lineage>
        <taxon>Bacteria</taxon>
        <taxon>Pseudomonadati</taxon>
        <taxon>Calditrichota</taxon>
        <taxon>Calditrichia</taxon>
        <taxon>Calditrichales</taxon>
        <taxon>Calditrichaceae</taxon>
        <taxon>Caldithrix</taxon>
    </lineage>
</organism>
<dbReference type="Pfam" id="PF21175">
    <property type="entry name" value="RecR_C"/>
    <property type="match status" value="1"/>
</dbReference>
<evidence type="ECO:0000256" key="2">
    <source>
        <dbReference type="ARBA" id="ARBA00022763"/>
    </source>
</evidence>
<dbReference type="EMBL" id="DRTD01000355">
    <property type="protein sequence ID" value="HHE55074.1"/>
    <property type="molecule type" value="Genomic_DNA"/>
</dbReference>
<dbReference type="InterPro" id="IPR006171">
    <property type="entry name" value="TOPRIM_dom"/>
</dbReference>
<keyword evidence="2" id="KW-0227">DNA damage</keyword>
<comment type="caution">
    <text evidence="8">The sequence shown here is derived from an EMBL/GenBank/DDBJ whole genome shotgun (WGS) entry which is preliminary data.</text>
</comment>
<dbReference type="PANTHER" id="PTHR30446">
    <property type="entry name" value="RECOMBINATION PROTEIN RECR"/>
    <property type="match status" value="1"/>
</dbReference>
<accession>A0A7V5H3A2</accession>
<sequence length="131" mass="14427">ICSDPKSDLHKICVVANMVHVMAIEETHTYNGLYHVLGGVISPLAGVNPEDLNIRPLLERVKNEPIEEIILALNPSTEAETTIIYLTRLLRDTNVQISRLASGVPMGSHLEYLDGATIGMAIQARQKIDKE</sequence>
<dbReference type="PROSITE" id="PS50880">
    <property type="entry name" value="TOPRIM"/>
    <property type="match status" value="1"/>
</dbReference>
<dbReference type="Gene3D" id="3.40.1360.10">
    <property type="match status" value="1"/>
</dbReference>